<reference evidence="10" key="1">
    <citation type="submission" date="2022-07" db="EMBL/GenBank/DDBJ databases">
        <authorList>
            <person name="Trinca V."/>
            <person name="Uliana J.V.C."/>
            <person name="Torres T.T."/>
            <person name="Ward R.J."/>
            <person name="Monesi N."/>
        </authorList>
    </citation>
    <scope>NUCLEOTIDE SEQUENCE</scope>
    <source>
        <strain evidence="10">HSMRA1968</strain>
        <tissue evidence="10">Whole embryos</tissue>
    </source>
</reference>
<dbReference type="SUPFAM" id="SSF51905">
    <property type="entry name" value="FAD/NAD(P)-binding domain"/>
    <property type="match status" value="2"/>
</dbReference>
<evidence type="ECO:0000256" key="5">
    <source>
        <dbReference type="ARBA" id="ARBA00036066"/>
    </source>
</evidence>
<evidence type="ECO:0000256" key="3">
    <source>
        <dbReference type="ARBA" id="ARBA00022827"/>
    </source>
</evidence>
<evidence type="ECO:0000256" key="1">
    <source>
        <dbReference type="ARBA" id="ARBA00001974"/>
    </source>
</evidence>
<sequence length="968" mass="108997">MTTERLKILSKPYRRRNMTDSNDNDCSGAKLLSWRRDDKVSIEHWAPALKLQHSGSTQQVSVVFCIFKMTFIKTAVITSCVILHQYRNQRIFCQTNRSLNRPACYDLVVVGGGIVGVATARELKQRHPKWTVAIVEKEEKLAVHQSGHNSGVIHAGIYYKPGSLKAKLCVEGMKLMYEYLDKNKIPYKKCGKLIVATDETEVEQLNELHRRGLENKVPNLVEITGDEISKFAPGCRGVKALWSPHTGIVDYKLVTECYAEDFKKAGGEIHLNFELNQFSENEENSSDYPIKLRAKSSKESEQEIHAKYVLTCGGLHSDKLAELTGCSPSPRIIPFRGEYLLLSKEKSAMIQTNVYPVPDPKFPFLGVHFTPRMDGSVWVGPNAVLALRREGYSWSDISFGELSEYVRYSGFLRLAAKYWLFGLKEMFRSSRIGFQIDHVQRFYPDINVKDLEPGPAGVRAQAVEEDGSLVDDFVFEYGKDGGTVSKRVLHCRNAPSPGATSSLAIAKMISDKARQRFVFAINFDSITRSVALHHYRNHAAFCHISQPEKKFAHYDLVVVGGGIVGVATARELKIRHPGWKVAIVEKEEKLAFHQSGHNSGVIHAGIYYKPGSLKAKLCVEGMKLMYEYLDKKKIPYNKCGKLIVATDETEVEQLNELHRRGLENKVPDLVEITGDEISKFAPGCRGVKALWSPHTGIVDYKLVTECYAEDFKKAGGEIHLNFELNQFSENEENSSAYPIKLRAKSSKESEREIHAKYVLTCGGLHSDKLAELTGCSPSPRIIPFRGEYLLLSKEKSATIQTNVYPVPNSNFTFLGVHFTPRMDGSVWVGPNSVLALKREGYSWSEISLKELFEYVRYPGFLRFAAKYWLFGLKEMFRSSRISFQLDHIQRFYPDISETDLRPGPAGVRAQAIEEDGSLVDDFVFEYGKNDGELSKRVLHCRNAPSPGATSSLAIAKMISDKVDSEFKI</sequence>
<keyword evidence="3" id="KW-0274">FAD</keyword>
<dbReference type="Gene3D" id="3.30.9.10">
    <property type="entry name" value="D-Amino Acid Oxidase, subunit A, domain 2"/>
    <property type="match status" value="2"/>
</dbReference>
<organism evidence="10 11">
    <name type="scientific">Pseudolycoriella hygida</name>
    <dbReference type="NCBI Taxonomy" id="35572"/>
    <lineage>
        <taxon>Eukaryota</taxon>
        <taxon>Metazoa</taxon>
        <taxon>Ecdysozoa</taxon>
        <taxon>Arthropoda</taxon>
        <taxon>Hexapoda</taxon>
        <taxon>Insecta</taxon>
        <taxon>Pterygota</taxon>
        <taxon>Neoptera</taxon>
        <taxon>Endopterygota</taxon>
        <taxon>Diptera</taxon>
        <taxon>Nematocera</taxon>
        <taxon>Sciaroidea</taxon>
        <taxon>Sciaridae</taxon>
        <taxon>Pseudolycoriella</taxon>
    </lineage>
</organism>
<keyword evidence="4" id="KW-0560">Oxidoreductase</keyword>
<feature type="domain" description="FAD dependent oxidoreductase" evidence="9">
    <location>
        <begin position="106"/>
        <end position="511"/>
    </location>
</feature>
<dbReference type="Pfam" id="PF01266">
    <property type="entry name" value="DAO"/>
    <property type="match status" value="2"/>
</dbReference>
<dbReference type="PANTHER" id="PTHR43104:SF2">
    <property type="entry name" value="L-2-HYDROXYGLUTARATE DEHYDROGENASE, MITOCHONDRIAL"/>
    <property type="match status" value="1"/>
</dbReference>
<dbReference type="NCBIfam" id="NF008726">
    <property type="entry name" value="PRK11728.1"/>
    <property type="match status" value="2"/>
</dbReference>
<dbReference type="EC" id="1.1.99.2" evidence="7"/>
<evidence type="ECO:0000256" key="8">
    <source>
        <dbReference type="ARBA" id="ARBA00041137"/>
    </source>
</evidence>
<comment type="caution">
    <text evidence="10">The sequence shown here is derived from an EMBL/GenBank/DDBJ whole genome shotgun (WGS) entry which is preliminary data.</text>
</comment>
<evidence type="ECO:0000313" key="11">
    <source>
        <dbReference type="Proteomes" id="UP001151699"/>
    </source>
</evidence>
<feature type="domain" description="FAD dependent oxidoreductase" evidence="9">
    <location>
        <begin position="555"/>
        <end position="960"/>
    </location>
</feature>
<proteinExistence type="inferred from homology"/>
<evidence type="ECO:0000256" key="4">
    <source>
        <dbReference type="ARBA" id="ARBA00023002"/>
    </source>
</evidence>
<evidence type="ECO:0000256" key="2">
    <source>
        <dbReference type="ARBA" id="ARBA00022630"/>
    </source>
</evidence>
<protein>
    <recommendedName>
        <fullName evidence="8">L-2-hydroxyglutarate dehydrogenase, mitochondrial</fullName>
        <ecNumber evidence="7">1.1.99.2</ecNumber>
    </recommendedName>
</protein>
<keyword evidence="2" id="KW-0285">Flavoprotein</keyword>
<name>A0A9Q0S2Q6_9DIPT</name>
<dbReference type="InterPro" id="IPR036188">
    <property type="entry name" value="FAD/NAD-bd_sf"/>
</dbReference>
<dbReference type="GO" id="GO:0047545">
    <property type="term" value="F:(S)-2-hydroxyglutarate dehydrogenase activity"/>
    <property type="evidence" value="ECO:0007669"/>
    <property type="project" value="UniProtKB-EC"/>
</dbReference>
<dbReference type="AlphaFoldDB" id="A0A9Q0S2Q6"/>
<evidence type="ECO:0000256" key="7">
    <source>
        <dbReference type="ARBA" id="ARBA00038878"/>
    </source>
</evidence>
<evidence type="ECO:0000256" key="6">
    <source>
        <dbReference type="ARBA" id="ARBA00037941"/>
    </source>
</evidence>
<evidence type="ECO:0000259" key="9">
    <source>
        <dbReference type="Pfam" id="PF01266"/>
    </source>
</evidence>
<comment type="catalytic activity">
    <reaction evidence="5">
        <text>(S)-2-hydroxyglutarate + A = 2-oxoglutarate + AH2</text>
        <dbReference type="Rhea" id="RHEA:21252"/>
        <dbReference type="ChEBI" id="CHEBI:13193"/>
        <dbReference type="ChEBI" id="CHEBI:16782"/>
        <dbReference type="ChEBI" id="CHEBI:16810"/>
        <dbReference type="ChEBI" id="CHEBI:17499"/>
        <dbReference type="EC" id="1.1.99.2"/>
    </reaction>
</comment>
<feature type="non-terminal residue" evidence="10">
    <location>
        <position position="968"/>
    </location>
</feature>
<dbReference type="Gene3D" id="3.50.50.60">
    <property type="entry name" value="FAD/NAD(P)-binding domain"/>
    <property type="match status" value="2"/>
</dbReference>
<dbReference type="OrthoDB" id="498204at2759"/>
<comment type="cofactor">
    <cofactor evidence="1">
        <name>FAD</name>
        <dbReference type="ChEBI" id="CHEBI:57692"/>
    </cofactor>
</comment>
<keyword evidence="11" id="KW-1185">Reference proteome</keyword>
<evidence type="ECO:0000313" key="10">
    <source>
        <dbReference type="EMBL" id="KAJ6641280.1"/>
    </source>
</evidence>
<dbReference type="Proteomes" id="UP001151699">
    <property type="component" value="Chromosome B"/>
</dbReference>
<gene>
    <name evidence="10" type="primary">Y45G12B.3</name>
    <name evidence="10" type="ORF">Bhyg_06215</name>
</gene>
<comment type="similarity">
    <text evidence="6">Belongs to the L2HGDH family.</text>
</comment>
<accession>A0A9Q0S2Q6</accession>
<dbReference type="EMBL" id="WJQU01000002">
    <property type="protein sequence ID" value="KAJ6641280.1"/>
    <property type="molecule type" value="Genomic_DNA"/>
</dbReference>
<dbReference type="InterPro" id="IPR006076">
    <property type="entry name" value="FAD-dep_OxRdtase"/>
</dbReference>
<dbReference type="PANTHER" id="PTHR43104">
    <property type="entry name" value="L-2-HYDROXYGLUTARATE DEHYDROGENASE, MITOCHONDRIAL"/>
    <property type="match status" value="1"/>
</dbReference>